<accession>A0ABU4DP83</accession>
<evidence type="ECO:0000313" key="1">
    <source>
        <dbReference type="EMBL" id="MDV6373904.1"/>
    </source>
</evidence>
<organism evidence="1 2">
    <name type="scientific">Deinococcus arenicola</name>
    <dbReference type="NCBI Taxonomy" id="2994950"/>
    <lineage>
        <taxon>Bacteria</taxon>
        <taxon>Thermotogati</taxon>
        <taxon>Deinococcota</taxon>
        <taxon>Deinococci</taxon>
        <taxon>Deinococcales</taxon>
        <taxon>Deinococcaceae</taxon>
        <taxon>Deinococcus</taxon>
    </lineage>
</organism>
<dbReference type="Proteomes" id="UP001276150">
    <property type="component" value="Unassembled WGS sequence"/>
</dbReference>
<dbReference type="RefSeq" id="WP_317639221.1">
    <property type="nucleotide sequence ID" value="NZ_JAPMIV010000005.1"/>
</dbReference>
<protein>
    <submittedName>
        <fullName evidence="1">Uncharacterized protein</fullName>
    </submittedName>
</protein>
<comment type="caution">
    <text evidence="1">The sequence shown here is derived from an EMBL/GenBank/DDBJ whole genome shotgun (WGS) entry which is preliminary data.</text>
</comment>
<dbReference type="EMBL" id="JAPMIV010000005">
    <property type="protein sequence ID" value="MDV6373904.1"/>
    <property type="molecule type" value="Genomic_DNA"/>
</dbReference>
<reference evidence="1 2" key="1">
    <citation type="submission" date="2022-11" db="EMBL/GenBank/DDBJ databases">
        <title>Deinococcus ZS9-10, Low Temperature and Draught-tolerating, UV-resistant Bacteria from Continental Antarctica.</title>
        <authorList>
            <person name="Cheng L."/>
        </authorList>
    </citation>
    <scope>NUCLEOTIDE SEQUENCE [LARGE SCALE GENOMIC DNA]</scope>
    <source>
        <strain evidence="1 2">ZS9-10</strain>
    </source>
</reference>
<evidence type="ECO:0000313" key="2">
    <source>
        <dbReference type="Proteomes" id="UP001276150"/>
    </source>
</evidence>
<proteinExistence type="predicted"/>
<sequence>MRELLNAALLERGGVEDGLIWQTAWSVLCQALEAVDPIWTRPSLWVCRWERRR</sequence>
<gene>
    <name evidence="1" type="ORF">ORD21_04745</name>
</gene>
<name>A0ABU4DP83_9DEIO</name>
<keyword evidence="2" id="KW-1185">Reference proteome</keyword>